<dbReference type="PANTHER" id="PTHR21649">
    <property type="entry name" value="CHLOROPHYLL A/B BINDING PROTEIN"/>
    <property type="match status" value="1"/>
</dbReference>
<evidence type="ECO:0000256" key="5">
    <source>
        <dbReference type="ARBA" id="ARBA00022991"/>
    </source>
</evidence>
<reference evidence="8" key="1">
    <citation type="submission" date="2020-12" db="EMBL/GenBank/DDBJ databases">
        <authorList>
            <person name="Iha C."/>
        </authorList>
    </citation>
    <scope>NUCLEOTIDE SEQUENCE</scope>
</reference>
<keyword evidence="2 7" id="KW-0150">Chloroplast</keyword>
<comment type="subcellular location">
    <subcellularLocation>
        <location evidence="7">Plastid</location>
        <location evidence="7">Chloroplast thylakoid membrane</location>
    </subcellularLocation>
</comment>
<feature type="binding site" evidence="6">
    <location>
        <position position="115"/>
    </location>
    <ligand>
        <name>chlorophyll a</name>
        <dbReference type="ChEBI" id="CHEBI:58416"/>
        <label>1</label>
    </ligand>
</feature>
<dbReference type="InterPro" id="IPR001344">
    <property type="entry name" value="Chloro_AB-bd_pln"/>
</dbReference>
<name>A0A8S1ISU7_9CHLO</name>
<dbReference type="EMBL" id="CAJHUC010000734">
    <property type="protein sequence ID" value="CAD7697948.1"/>
    <property type="molecule type" value="Genomic_DNA"/>
</dbReference>
<accession>A0A8S1ISU7</accession>
<keyword evidence="4 7" id="KW-0934">Plastid</keyword>
<dbReference type="Pfam" id="PF00504">
    <property type="entry name" value="Chloroa_b-bind"/>
    <property type="match status" value="1"/>
</dbReference>
<dbReference type="GO" id="GO:0009765">
    <property type="term" value="P:photosynthesis, light harvesting"/>
    <property type="evidence" value="ECO:0007669"/>
    <property type="project" value="InterPro"/>
</dbReference>
<evidence type="ECO:0000313" key="9">
    <source>
        <dbReference type="Proteomes" id="UP000708148"/>
    </source>
</evidence>
<feature type="binding site" evidence="6">
    <location>
        <position position="238"/>
    </location>
    <ligand>
        <name>chlorophyll a</name>
        <dbReference type="ChEBI" id="CHEBI:58416"/>
        <label>1</label>
    </ligand>
</feature>
<feature type="binding site" evidence="6">
    <location>
        <position position="112"/>
    </location>
    <ligand>
        <name>chlorophyll a</name>
        <dbReference type="ChEBI" id="CHEBI:58416"/>
        <label>1</label>
    </ligand>
</feature>
<keyword evidence="7" id="KW-0793">Thylakoid</keyword>
<feature type="binding site" evidence="6">
    <location>
        <position position="241"/>
    </location>
    <ligand>
        <name>chlorophyll a</name>
        <dbReference type="ChEBI" id="CHEBI:58416"/>
        <label>1</label>
    </ligand>
</feature>
<dbReference type="GO" id="GO:0009522">
    <property type="term" value="C:photosystem I"/>
    <property type="evidence" value="ECO:0007669"/>
    <property type="project" value="UniProtKB-KW"/>
</dbReference>
<protein>
    <recommendedName>
        <fullName evidence="7">Chlorophyll a-b binding protein, chloroplastic</fullName>
    </recommendedName>
</protein>
<dbReference type="GO" id="GO:0016168">
    <property type="term" value="F:chlorophyll binding"/>
    <property type="evidence" value="ECO:0007669"/>
    <property type="project" value="UniProtKB-KW"/>
</dbReference>
<feature type="binding site" evidence="6">
    <location>
        <position position="243"/>
    </location>
    <ligand>
        <name>chlorophyll a</name>
        <dbReference type="ChEBI" id="CHEBI:58416"/>
        <label>1</label>
    </ligand>
</feature>
<feature type="binding site" evidence="6">
    <location>
        <position position="255"/>
    </location>
    <ligand>
        <name>chlorophyll a</name>
        <dbReference type="ChEBI" id="CHEBI:58416"/>
        <label>1</label>
    </ligand>
</feature>
<feature type="binding site" description="axial binding residue" evidence="6">
    <location>
        <position position="117"/>
    </location>
    <ligand>
        <name>chlorophyll b</name>
        <dbReference type="ChEBI" id="CHEBI:61721"/>
        <label>1</label>
    </ligand>
    <ligandPart>
        <name>Mg</name>
        <dbReference type="ChEBI" id="CHEBI:25107"/>
    </ligandPart>
</feature>
<proteinExistence type="inferred from homology"/>
<dbReference type="GO" id="GO:0009535">
    <property type="term" value="C:chloroplast thylakoid membrane"/>
    <property type="evidence" value="ECO:0007669"/>
    <property type="project" value="UniProtKB-SubCell"/>
</dbReference>
<dbReference type="AlphaFoldDB" id="A0A8S1ISU7"/>
<dbReference type="OrthoDB" id="423598at2759"/>
<sequence>MASALTSGKVVAGTQLQGTQLGRVCGPARLPRAQPRGLGNGLKVRAAEEETAVAPSGERKGPAKDAVFCTDSTALTYLDGTLPGDYGFDPFGLCDPRNNVGFINPSWLRYAEIIHGRFAMLGAAGCIAPEILAYVGVIPQETGVVFFRNGVIPPAGIYDGYWADPYTLFFIEAIAMNFAELRRLQDYRKPGSMGKQYFIGLERIFEGSGDPAYPGGPFFNMFNLGKTEESLRDLKTKELNNGRLAMMAMFGFGAQAVMTGNGPFQCWLDHISDPFGNNILTNWGNVLG</sequence>
<evidence type="ECO:0000256" key="4">
    <source>
        <dbReference type="ARBA" id="ARBA00022640"/>
    </source>
</evidence>
<keyword evidence="9" id="KW-1185">Reference proteome</keyword>
<feature type="binding site" evidence="6">
    <location>
        <position position="237"/>
    </location>
    <ligand>
        <name>chlorophyll a</name>
        <dbReference type="ChEBI" id="CHEBI:58416"/>
        <label>1</label>
    </ligand>
</feature>
<evidence type="ECO:0000256" key="6">
    <source>
        <dbReference type="PIRSR" id="PIRSR601344-1"/>
    </source>
</evidence>
<organism evidence="8 9">
    <name type="scientific">Ostreobium quekettii</name>
    <dbReference type="NCBI Taxonomy" id="121088"/>
    <lineage>
        <taxon>Eukaryota</taxon>
        <taxon>Viridiplantae</taxon>
        <taxon>Chlorophyta</taxon>
        <taxon>core chlorophytes</taxon>
        <taxon>Ulvophyceae</taxon>
        <taxon>TCBD clade</taxon>
        <taxon>Bryopsidales</taxon>
        <taxon>Ostreobineae</taxon>
        <taxon>Ostreobiaceae</taxon>
        <taxon>Ostreobium</taxon>
    </lineage>
</organism>
<keyword evidence="1 6" id="KW-0148">Chlorophyll</keyword>
<comment type="similarity">
    <text evidence="7">Belongs to the light-harvesting chlorophyll a/b-binding (LHC) protein family.</text>
</comment>
<evidence type="ECO:0000313" key="8">
    <source>
        <dbReference type="EMBL" id="CAD7697948.1"/>
    </source>
</evidence>
<keyword evidence="5 7" id="KW-0157">Chromophore</keyword>
<dbReference type="SUPFAM" id="SSF103511">
    <property type="entry name" value="Chlorophyll a-b binding protein"/>
    <property type="match status" value="1"/>
</dbReference>
<comment type="caution">
    <text evidence="8">The sequence shown here is derived from an EMBL/GenBank/DDBJ whole genome shotgun (WGS) entry which is preliminary data.</text>
</comment>
<evidence type="ECO:0000256" key="3">
    <source>
        <dbReference type="ARBA" id="ARBA00022531"/>
    </source>
</evidence>
<dbReference type="GO" id="GO:0009523">
    <property type="term" value="C:photosystem II"/>
    <property type="evidence" value="ECO:0007669"/>
    <property type="project" value="UniProtKB-KW"/>
</dbReference>
<evidence type="ECO:0000256" key="7">
    <source>
        <dbReference type="RuleBase" id="RU363080"/>
    </source>
</evidence>
<keyword evidence="7" id="KW-0603">Photosystem I</keyword>
<dbReference type="InterPro" id="IPR022796">
    <property type="entry name" value="Chloroa_b-bind"/>
</dbReference>
<feature type="binding site" evidence="6">
    <location>
        <position position="270"/>
    </location>
    <ligand>
        <name>chlorophyll a</name>
        <dbReference type="ChEBI" id="CHEBI:58416"/>
        <label>1</label>
    </ligand>
</feature>
<gene>
    <name evidence="8" type="ORF">OSTQU699_LOCUS3309</name>
</gene>
<keyword evidence="3 7" id="KW-0602">Photosynthesis</keyword>
<dbReference type="Proteomes" id="UP000708148">
    <property type="component" value="Unassembled WGS sequence"/>
</dbReference>
<keyword evidence="7" id="KW-0604">Photosystem II</keyword>
<dbReference type="Gene3D" id="1.10.3460.10">
    <property type="entry name" value="Chlorophyll a/b binding protein domain"/>
    <property type="match status" value="1"/>
</dbReference>
<evidence type="ECO:0000256" key="1">
    <source>
        <dbReference type="ARBA" id="ARBA00022494"/>
    </source>
</evidence>
<evidence type="ECO:0000256" key="2">
    <source>
        <dbReference type="ARBA" id="ARBA00022528"/>
    </source>
</evidence>
<comment type="function">
    <text evidence="7">The light-harvesting complex (LHC) functions as a light receptor, it captures and delivers excitation energy to photosystems with which it is closely associated.</text>
</comment>